<protein>
    <recommendedName>
        <fullName evidence="4">PknH-like extracellular domain-containing protein</fullName>
    </recommendedName>
</protein>
<dbReference type="PROSITE" id="PS51257">
    <property type="entry name" value="PROKAR_LIPOPROTEIN"/>
    <property type="match status" value="1"/>
</dbReference>
<dbReference type="Proteomes" id="UP000703720">
    <property type="component" value="Unassembled WGS sequence"/>
</dbReference>
<organism evidence="2 3">
    <name type="scientific">Microbacterium phyllosphaerae</name>
    <dbReference type="NCBI Taxonomy" id="124798"/>
    <lineage>
        <taxon>Bacteria</taxon>
        <taxon>Bacillati</taxon>
        <taxon>Actinomycetota</taxon>
        <taxon>Actinomycetes</taxon>
        <taxon>Micrococcales</taxon>
        <taxon>Microbacteriaceae</taxon>
        <taxon>Microbacterium</taxon>
    </lineage>
</organism>
<reference evidence="2 3" key="1">
    <citation type="submission" date="2021-03" db="EMBL/GenBank/DDBJ databases">
        <title>Sequencing the genomes of 1000 actinobacteria strains.</title>
        <authorList>
            <person name="Klenk H.-P."/>
        </authorList>
    </citation>
    <scope>NUCLEOTIDE SEQUENCE [LARGE SCALE GENOMIC DNA]</scope>
    <source>
        <strain evidence="2 3">DSM 13468</strain>
    </source>
</reference>
<dbReference type="RefSeq" id="WP_210097320.1">
    <property type="nucleotide sequence ID" value="NZ_BAAAIO010000001.1"/>
</dbReference>
<gene>
    <name evidence="2" type="ORF">JOF42_001536</name>
</gene>
<proteinExistence type="predicted"/>
<evidence type="ECO:0000313" key="2">
    <source>
        <dbReference type="EMBL" id="MBP2378041.1"/>
    </source>
</evidence>
<feature type="region of interest" description="Disordered" evidence="1">
    <location>
        <begin position="30"/>
        <end position="51"/>
    </location>
</feature>
<comment type="caution">
    <text evidence="2">The sequence shown here is derived from an EMBL/GenBank/DDBJ whole genome shotgun (WGS) entry which is preliminary data.</text>
</comment>
<keyword evidence="3" id="KW-1185">Reference proteome</keyword>
<name>A0ABS4WPQ6_9MICO</name>
<feature type="compositionally biased region" description="Low complexity" evidence="1">
    <location>
        <begin position="30"/>
        <end position="48"/>
    </location>
</feature>
<evidence type="ECO:0000313" key="3">
    <source>
        <dbReference type="Proteomes" id="UP000703720"/>
    </source>
</evidence>
<dbReference type="EMBL" id="JAGIOA010000001">
    <property type="protein sequence ID" value="MBP2378041.1"/>
    <property type="molecule type" value="Genomic_DNA"/>
</dbReference>
<evidence type="ECO:0008006" key="4">
    <source>
        <dbReference type="Google" id="ProtNLM"/>
    </source>
</evidence>
<evidence type="ECO:0000256" key="1">
    <source>
        <dbReference type="SAM" id="MobiDB-lite"/>
    </source>
</evidence>
<accession>A0ABS4WPQ6</accession>
<sequence length="426" mass="44543">MRVLEKRRRLVGLGALGVVAVVVLTACTPAAEPSTSPSPTPEASTPEPYAGPAAFVGDELESFLLTPEEIIGLVPEATEVGDASAVLEQVSDGGGAPASPAICEAFYAEQSLGSVGARVIDWKVPTDPEYGFGRLLVLQFADETLAQARMDQLMRAAEQCAEFSKEGTATFDAVIPEDAENTRAFAGTLRDDALGWHSFDAFASTGNVIVQLWQPFTGDRTFDAESAAVLLQSRAEEARTALIDDLTENPPVQEEDPAADPAAPWADWQIGVGGVGPLSLGGEIDDVIAAAEGAQVIEPEYEGGPTKLVNGEGTGSMLVQPVEGGTTVWKITVGDERIFDEGEQDGEVLPARTGVRVGALISEAMAAFPEGTIVDVASSGDDFYAVSNREGQVFRFHSDRDAVEGAATIIGITVEDGKAAKSAVFG</sequence>